<keyword evidence="2" id="KW-0472">Membrane</keyword>
<dbReference type="SUPFAM" id="SSF75011">
    <property type="entry name" value="3-carboxy-cis,cis-mucoante lactonizing enzyme"/>
    <property type="match status" value="1"/>
</dbReference>
<dbReference type="NCBIfam" id="TIGR02276">
    <property type="entry name" value="beta_rpt_yvtn"/>
    <property type="match status" value="2"/>
</dbReference>
<dbReference type="InterPro" id="IPR051200">
    <property type="entry name" value="Host-pathogen_enzymatic-act"/>
</dbReference>
<dbReference type="SUPFAM" id="SSF51004">
    <property type="entry name" value="C-terminal (heme d1) domain of cytochrome cd1-nitrite reductase"/>
    <property type="match status" value="1"/>
</dbReference>
<dbReference type="InterPro" id="IPR015943">
    <property type="entry name" value="WD40/YVTN_repeat-like_dom_sf"/>
</dbReference>
<dbReference type="Gene3D" id="2.130.10.10">
    <property type="entry name" value="YVTN repeat-like/Quinoprotein amine dehydrogenase"/>
    <property type="match status" value="2"/>
</dbReference>
<dbReference type="HOGENOM" id="CLU_012789_0_0_0"/>
<dbReference type="InParanoid" id="E8R4U0"/>
<dbReference type="Pfam" id="PF10282">
    <property type="entry name" value="Lactonase"/>
    <property type="match status" value="1"/>
</dbReference>
<proteinExistence type="predicted"/>
<organism evidence="3 4">
    <name type="scientific">Isosphaera pallida (strain ATCC 43644 / DSM 9630 / IS1B)</name>
    <dbReference type="NCBI Taxonomy" id="575540"/>
    <lineage>
        <taxon>Bacteria</taxon>
        <taxon>Pseudomonadati</taxon>
        <taxon>Planctomycetota</taxon>
        <taxon>Planctomycetia</taxon>
        <taxon>Isosphaerales</taxon>
        <taxon>Isosphaeraceae</taxon>
        <taxon>Isosphaera</taxon>
    </lineage>
</organism>
<reference evidence="3 4" key="2">
    <citation type="journal article" date="2011" name="Stand. Genomic Sci.">
        <title>Complete genome sequence of Isosphaera pallida type strain (IS1B).</title>
        <authorList>
            <consortium name="US DOE Joint Genome Institute (JGI-PGF)"/>
            <person name="Goker M."/>
            <person name="Cleland D."/>
            <person name="Saunders E."/>
            <person name="Lapidus A."/>
            <person name="Nolan M."/>
            <person name="Lucas S."/>
            <person name="Hammon N."/>
            <person name="Deshpande S."/>
            <person name="Cheng J.F."/>
            <person name="Tapia R."/>
            <person name="Han C."/>
            <person name="Goodwin L."/>
            <person name="Pitluck S."/>
            <person name="Liolios K."/>
            <person name="Pagani I."/>
            <person name="Ivanova N."/>
            <person name="Mavromatis K."/>
            <person name="Pati A."/>
            <person name="Chen A."/>
            <person name="Palaniappan K."/>
            <person name="Land M."/>
            <person name="Hauser L."/>
            <person name="Chang Y.J."/>
            <person name="Jeffries C.D."/>
            <person name="Detter J.C."/>
            <person name="Beck B."/>
            <person name="Woyke T."/>
            <person name="Bristow J."/>
            <person name="Eisen J.A."/>
            <person name="Markowitz V."/>
            <person name="Hugenholtz P."/>
            <person name="Kyrpides N.C."/>
            <person name="Klenk H.P."/>
        </authorList>
    </citation>
    <scope>NUCLEOTIDE SEQUENCE [LARGE SCALE GENOMIC DNA]</scope>
    <source>
        <strain evidence="4">ATCC 43644 / DSM 9630 / IS1B</strain>
    </source>
</reference>
<reference key="1">
    <citation type="submission" date="2010-11" db="EMBL/GenBank/DDBJ databases">
        <title>The complete sequence of chromosome of Isophaera pallida ATCC 43644.</title>
        <authorList>
            <consortium name="US DOE Joint Genome Institute (JGI-PGF)"/>
            <person name="Lucas S."/>
            <person name="Copeland A."/>
            <person name="Lapidus A."/>
            <person name="Bruce D."/>
            <person name="Goodwin L."/>
            <person name="Pitluck S."/>
            <person name="Kyrpides N."/>
            <person name="Mavromatis K."/>
            <person name="Pagani I."/>
            <person name="Ivanova N."/>
            <person name="Saunders E."/>
            <person name="Brettin T."/>
            <person name="Detter J.C."/>
            <person name="Han C."/>
            <person name="Tapia R."/>
            <person name="Land M."/>
            <person name="Hauser L."/>
            <person name="Markowitz V."/>
            <person name="Cheng J.-F."/>
            <person name="Hugenholtz P."/>
            <person name="Woyke T."/>
            <person name="Wu D."/>
            <person name="Eisen J.A."/>
        </authorList>
    </citation>
    <scope>NUCLEOTIDE SEQUENCE</scope>
    <source>
        <strain>ATCC 43644</strain>
    </source>
</reference>
<dbReference type="EMBL" id="CP002353">
    <property type="protein sequence ID" value="ADV61686.1"/>
    <property type="molecule type" value="Genomic_DNA"/>
</dbReference>
<dbReference type="PANTHER" id="PTHR47197">
    <property type="entry name" value="PROTEIN NIRF"/>
    <property type="match status" value="1"/>
</dbReference>
<evidence type="ECO:0000256" key="2">
    <source>
        <dbReference type="SAM" id="Phobius"/>
    </source>
</evidence>
<evidence type="ECO:0000313" key="3">
    <source>
        <dbReference type="EMBL" id="ADV61686.1"/>
    </source>
</evidence>
<evidence type="ECO:0000256" key="1">
    <source>
        <dbReference type="ARBA" id="ARBA00022801"/>
    </source>
</evidence>
<dbReference type="PANTHER" id="PTHR47197:SF3">
    <property type="entry name" value="DIHYDRO-HEME D1 DEHYDROGENASE"/>
    <property type="match status" value="1"/>
</dbReference>
<name>E8R4U0_ISOPI</name>
<dbReference type="AlphaFoldDB" id="E8R4U0"/>
<sequence>MNLIRWNPGRLGSGVRLTRIPVWTLVCVVSVVTVGVGWGSQPPSDPPGQPALQSEPNRSAGPVEGGYLLPNGWTITPAGRQVTIGDLPLNILPLADGRYALAGTCGFNTHELNVIDLEKGQVVERARVRQSWFGLAYRPADRVVWWAGGGSGLIHSYRFDPETAKLERINDPEPILNDLTRAAAPKLAAPADPNAARFRTGLVLSRDGRTLYALDINEGRLDALDADSGKLLRRAKVGVRPYDVVFSPNGAVLYVSDWSQRQVLVVDPADLRVIATIGVGEHPNQIVVDPKQERLFVANASSNTVSVIDARAGVVVETIVTSLFPNAPEGSTPDALAITPDGSTLFVANADNNCVAVVDVATPRRSAIKGFIPTGWYPTALAVTPDGGTLLVGVGKGNQSRANPPSEEYRKQVDEILKRETITDLPKETLAELKRFPYIGTLLSGAVSIVPIPDDAQLATYTEQVYKNCPYTDRMLDTADAPTHPTAIPVKVGDPSPIEHVIYIIKENRTYDQVFGDLPQGNGDPTLTLFGREVTPNHHKLAEEFVLLDNLYCNGQVSADGHPWSTMAYNTDYLARNWMLTYSRRTGVDLDDEAMLAKAPSGFLWDACARAGLSYRSYGEYGNRVSQPDGTVKMEARVPGLVGHICPDYGIPKVPGRRPRDTDNAEVFLAEFREFETNGNLPRLIIMSLGEDHTDGTRPGAFTPQACVASNDLALGRIVEAVSKSRYWPKTAIFVIEDDAQNGPDHVDAHRTVGLVVSPYAKRKVVDSTMYQTVSMIRTIGLILGLPPLSQYDAGATPMFKSFTNVPDLTPYDHEPARIDLNAVNTELAYGAKRSMELDFSDYDKIDDFELNEILWRAIKGADAPMPPAVRRALAFRPRLIEGETGINPTSSNPTP</sequence>
<dbReference type="InterPro" id="IPR017850">
    <property type="entry name" value="Alkaline_phosphatase_core_sf"/>
</dbReference>
<dbReference type="Proteomes" id="UP000008631">
    <property type="component" value="Chromosome"/>
</dbReference>
<dbReference type="Gene3D" id="3.40.720.10">
    <property type="entry name" value="Alkaline Phosphatase, subunit A"/>
    <property type="match status" value="1"/>
</dbReference>
<dbReference type="Pfam" id="PF04185">
    <property type="entry name" value="Phosphoesterase"/>
    <property type="match status" value="1"/>
</dbReference>
<dbReference type="GO" id="GO:0016788">
    <property type="term" value="F:hydrolase activity, acting on ester bonds"/>
    <property type="evidence" value="ECO:0007669"/>
    <property type="project" value="InterPro"/>
</dbReference>
<dbReference type="KEGG" id="ipa:Isop_1098"/>
<dbReference type="InterPro" id="IPR011964">
    <property type="entry name" value="YVTN_b-propeller_repeat"/>
</dbReference>
<dbReference type="SUPFAM" id="SSF53649">
    <property type="entry name" value="Alkaline phosphatase-like"/>
    <property type="match status" value="1"/>
</dbReference>
<feature type="transmembrane region" description="Helical" evidence="2">
    <location>
        <begin position="20"/>
        <end position="39"/>
    </location>
</feature>
<gene>
    <name evidence="3" type="ordered locus">Isop_1098</name>
</gene>
<dbReference type="eggNOG" id="COG3511">
    <property type="taxonomic scope" value="Bacteria"/>
</dbReference>
<keyword evidence="1" id="KW-0378">Hydrolase</keyword>
<dbReference type="InterPro" id="IPR011048">
    <property type="entry name" value="Haem_d1_sf"/>
</dbReference>
<keyword evidence="2" id="KW-0812">Transmembrane</keyword>
<evidence type="ECO:0000313" key="4">
    <source>
        <dbReference type="Proteomes" id="UP000008631"/>
    </source>
</evidence>
<dbReference type="STRING" id="575540.Isop_1098"/>
<dbReference type="OrthoDB" id="9772811at2"/>
<protein>
    <submittedName>
        <fullName evidence="3">40-residue YVTN family beta-propeller repeat protein</fullName>
    </submittedName>
</protein>
<dbReference type="InterPro" id="IPR007312">
    <property type="entry name" value="Phosphoesterase"/>
</dbReference>
<keyword evidence="4" id="KW-1185">Reference proteome</keyword>
<dbReference type="InterPro" id="IPR019405">
    <property type="entry name" value="Lactonase_7-beta_prop"/>
</dbReference>
<keyword evidence="2" id="KW-1133">Transmembrane helix</keyword>
<accession>E8R4U0</accession>
<dbReference type="eggNOG" id="COG3391">
    <property type="taxonomic scope" value="Bacteria"/>
</dbReference>